<dbReference type="SUPFAM" id="SSF51735">
    <property type="entry name" value="NAD(P)-binding Rossmann-fold domains"/>
    <property type="match status" value="1"/>
</dbReference>
<dbReference type="PROSITE" id="PS00061">
    <property type="entry name" value="ADH_SHORT"/>
    <property type="match status" value="1"/>
</dbReference>
<dbReference type="EMBL" id="WUEY01000024">
    <property type="protein sequence ID" value="NEI74011.1"/>
    <property type="molecule type" value="Genomic_DNA"/>
</dbReference>
<dbReference type="AlphaFoldDB" id="A0A6L9UF44"/>
<evidence type="ECO:0000313" key="4">
    <source>
        <dbReference type="Proteomes" id="UP000483035"/>
    </source>
</evidence>
<dbReference type="Pfam" id="PF13561">
    <property type="entry name" value="adh_short_C2"/>
    <property type="match status" value="1"/>
</dbReference>
<dbReference type="InterPro" id="IPR036291">
    <property type="entry name" value="NAD(P)-bd_dom_sf"/>
</dbReference>
<dbReference type="PRINTS" id="PR00080">
    <property type="entry name" value="SDRFAMILY"/>
</dbReference>
<dbReference type="PRINTS" id="PR00081">
    <property type="entry name" value="GDHRDH"/>
</dbReference>
<accession>A0A6L9UF44</accession>
<evidence type="ECO:0000313" key="3">
    <source>
        <dbReference type="EMBL" id="NEI74011.1"/>
    </source>
</evidence>
<comment type="similarity">
    <text evidence="1">Belongs to the short-chain dehydrogenases/reductases (SDR) family.</text>
</comment>
<dbReference type="InterPro" id="IPR020904">
    <property type="entry name" value="Sc_DH/Rdtase_CS"/>
</dbReference>
<dbReference type="Gene3D" id="3.40.50.720">
    <property type="entry name" value="NAD(P)-binding Rossmann-like Domain"/>
    <property type="match status" value="1"/>
</dbReference>
<comment type="caution">
    <text evidence="3">The sequence shown here is derived from an EMBL/GenBank/DDBJ whole genome shotgun (WGS) entry which is preliminary data.</text>
</comment>
<dbReference type="PANTHER" id="PTHR24321">
    <property type="entry name" value="DEHYDROGENASES, SHORT CHAIN"/>
    <property type="match status" value="1"/>
</dbReference>
<name>A0A6L9UF44_9HYPH</name>
<gene>
    <name evidence="3" type="ORF">GR212_31105</name>
</gene>
<organism evidence="3 4">
    <name type="scientific">Rhizobium lusitanum</name>
    <dbReference type="NCBI Taxonomy" id="293958"/>
    <lineage>
        <taxon>Bacteria</taxon>
        <taxon>Pseudomonadati</taxon>
        <taxon>Pseudomonadota</taxon>
        <taxon>Alphaproteobacteria</taxon>
        <taxon>Hyphomicrobiales</taxon>
        <taxon>Rhizobiaceae</taxon>
        <taxon>Rhizobium/Agrobacterium group</taxon>
        <taxon>Rhizobium</taxon>
    </lineage>
</organism>
<dbReference type="Proteomes" id="UP000483035">
    <property type="component" value="Unassembled WGS sequence"/>
</dbReference>
<proteinExistence type="inferred from homology"/>
<dbReference type="RefSeq" id="WP_163992855.1">
    <property type="nucleotide sequence ID" value="NZ_WUEY01000024.1"/>
</dbReference>
<dbReference type="GO" id="GO:0016491">
    <property type="term" value="F:oxidoreductase activity"/>
    <property type="evidence" value="ECO:0007669"/>
    <property type="project" value="UniProtKB-KW"/>
</dbReference>
<dbReference type="FunFam" id="3.40.50.720:FF:000084">
    <property type="entry name" value="Short-chain dehydrogenase reductase"/>
    <property type="match status" value="1"/>
</dbReference>
<evidence type="ECO:0000256" key="1">
    <source>
        <dbReference type="ARBA" id="ARBA00006484"/>
    </source>
</evidence>
<reference evidence="3 4" key="1">
    <citation type="submission" date="2019-12" db="EMBL/GenBank/DDBJ databases">
        <title>Rhizobium genotypes associated with high levels of biological nitrogen fixation by grain legumes in a temperate-maritime cropping system.</title>
        <authorList>
            <person name="Maluk M."/>
            <person name="Francesc Ferrando Molina F."/>
            <person name="Lopez Del Egido L."/>
            <person name="Lafos M."/>
            <person name="Langarica-Fuentes A."/>
            <person name="Gebre Yohannes G."/>
            <person name="Young M.W."/>
            <person name="Martin P."/>
            <person name="Gantlett R."/>
            <person name="Kenicer G."/>
            <person name="Hawes C."/>
            <person name="Begg G.S."/>
            <person name="Quilliam R.S."/>
            <person name="Squire G.R."/>
            <person name="Poole P.S."/>
            <person name="Young P.W."/>
            <person name="Iannetta P.M."/>
            <person name="James E.K."/>
        </authorList>
    </citation>
    <scope>NUCLEOTIDE SEQUENCE [LARGE SCALE GENOMIC DNA]</scope>
    <source>
        <strain evidence="3 4">JHI1118</strain>
    </source>
</reference>
<sequence length="254" mass="26177">MISSTQASASFAGKVAFVSGAASGIGAETARRLAKMGASLVLADRHAERLTAFATTLGTKDVLALSVDVASMASVEQAVMCGVSHFGGLDLAVNSAGVDLPRCETARYPVEHWDKIMAVNLTGVFHAVRSQIPAMLARGGGSIVNVASIMGFRAFAGQPAYTAAKHGVIGLTKAAALDHATQGIRINAVAPGFVETPLLAHLSEGKKKAAALLHPMERLGREDEIANVILFLLSDAASFVTGACFEADGGYLAK</sequence>
<dbReference type="PANTHER" id="PTHR24321:SF8">
    <property type="entry name" value="ESTRADIOL 17-BETA-DEHYDROGENASE 8-RELATED"/>
    <property type="match status" value="1"/>
</dbReference>
<keyword evidence="2" id="KW-0560">Oxidoreductase</keyword>
<dbReference type="CDD" id="cd05233">
    <property type="entry name" value="SDR_c"/>
    <property type="match status" value="1"/>
</dbReference>
<dbReference type="InterPro" id="IPR002347">
    <property type="entry name" value="SDR_fam"/>
</dbReference>
<protein>
    <submittedName>
        <fullName evidence="3">SDR family oxidoreductase</fullName>
    </submittedName>
</protein>
<evidence type="ECO:0000256" key="2">
    <source>
        <dbReference type="ARBA" id="ARBA00023002"/>
    </source>
</evidence>